<dbReference type="Gene3D" id="3.40.50.410">
    <property type="entry name" value="von Willebrand factor, type A domain"/>
    <property type="match status" value="1"/>
</dbReference>
<accession>A0A0J5XC99</accession>
<comment type="caution">
    <text evidence="2">The sequence shown here is derived from an EMBL/GenBank/DDBJ whole genome shotgun (WGS) entry which is preliminary data.</text>
</comment>
<dbReference type="InterPro" id="IPR002035">
    <property type="entry name" value="VWF_A"/>
</dbReference>
<evidence type="ECO:0000259" key="1">
    <source>
        <dbReference type="PROSITE" id="PS50234"/>
    </source>
</evidence>
<protein>
    <recommendedName>
        <fullName evidence="1">VWFA domain-containing protein</fullName>
    </recommendedName>
</protein>
<organism evidence="2 3">
    <name type="scientific">Burkholderia cepacia</name>
    <name type="common">Pseudomonas cepacia</name>
    <dbReference type="NCBI Taxonomy" id="292"/>
    <lineage>
        <taxon>Bacteria</taxon>
        <taxon>Pseudomonadati</taxon>
        <taxon>Pseudomonadota</taxon>
        <taxon>Betaproteobacteria</taxon>
        <taxon>Burkholderiales</taxon>
        <taxon>Burkholderiaceae</taxon>
        <taxon>Burkholderia</taxon>
        <taxon>Burkholderia cepacia complex</taxon>
    </lineage>
</organism>
<dbReference type="AlphaFoldDB" id="A0A0J5XC99"/>
<gene>
    <name evidence="2" type="ORF">VL15_08735</name>
</gene>
<dbReference type="EMBL" id="LDWR01000014">
    <property type="protein sequence ID" value="KML60467.1"/>
    <property type="molecule type" value="Genomic_DNA"/>
</dbReference>
<dbReference type="SUPFAM" id="SSF53300">
    <property type="entry name" value="vWA-like"/>
    <property type="match status" value="1"/>
</dbReference>
<dbReference type="InterPro" id="IPR036465">
    <property type="entry name" value="vWFA_dom_sf"/>
</dbReference>
<proteinExistence type="predicted"/>
<evidence type="ECO:0000313" key="2">
    <source>
        <dbReference type="EMBL" id="KML60467.1"/>
    </source>
</evidence>
<feature type="domain" description="VWFA" evidence="1">
    <location>
        <begin position="27"/>
        <end position="179"/>
    </location>
</feature>
<dbReference type="InterPro" id="IPR011392">
    <property type="entry name" value="Tellurite-R_TerY"/>
</dbReference>
<reference evidence="2 3" key="1">
    <citation type="submission" date="2015-05" db="EMBL/GenBank/DDBJ databases">
        <title>Draft genome of Burkholderia cepacia LK29.</title>
        <authorList>
            <person name="Chan X.Y."/>
        </authorList>
    </citation>
    <scope>NUCLEOTIDE SEQUENCE [LARGE SCALE GENOMIC DNA]</scope>
    <source>
        <strain evidence="2 3">LK29</strain>
    </source>
</reference>
<evidence type="ECO:0000313" key="3">
    <source>
        <dbReference type="Proteomes" id="UP000036338"/>
    </source>
</evidence>
<dbReference type="PROSITE" id="PS50234">
    <property type="entry name" value="VWFA"/>
    <property type="match status" value="1"/>
</dbReference>
<dbReference type="PATRIC" id="fig|292.27.peg.1336"/>
<name>A0A0J5XC99_BURCE</name>
<dbReference type="Proteomes" id="UP000036338">
    <property type="component" value="Unassembled WGS sequence"/>
</dbReference>
<dbReference type="RefSeq" id="WP_048244927.1">
    <property type="nucleotide sequence ID" value="NZ_LDWR01000014.1"/>
</dbReference>
<dbReference type="PIRSF" id="PIRSF020634">
    <property type="entry name" value="TerY_vWA"/>
    <property type="match status" value="1"/>
</dbReference>
<dbReference type="Pfam" id="PF00092">
    <property type="entry name" value="VWA"/>
    <property type="match status" value="1"/>
</dbReference>
<sequence>MNEHNEFATQIAFGTDNFAENPEQRCPCVLVLDRSGSMNGDPITQLNSGLTTFKDELAADSLAMKRVDTAIVTFGPATLEVPFHTAPNFFPPTLTAGGDTPMGSAINLALDTLEARKAEYKANGISYYRPWIFLITDGGPTDAWQSAAARVREGEAAKKFAFFAVGVQGANMDTLAQISVRQPLSLQGLKFRELFQWLSASMAAVSRSTPGTEVPLTAPTGWASV</sequence>
<dbReference type="SMART" id="SM00327">
    <property type="entry name" value="VWA"/>
    <property type="match status" value="1"/>
</dbReference>